<name>A0A3D8RNL8_9HELO</name>
<evidence type="ECO:0000313" key="3">
    <source>
        <dbReference type="EMBL" id="RDW75550.1"/>
    </source>
</evidence>
<accession>A0A3D8RNL8</accession>
<evidence type="ECO:0000256" key="1">
    <source>
        <dbReference type="ARBA" id="ARBA00035112"/>
    </source>
</evidence>
<dbReference type="InterPro" id="IPR021765">
    <property type="entry name" value="UstYa-like"/>
</dbReference>
<dbReference type="AlphaFoldDB" id="A0A3D8RNL8"/>
<dbReference type="EMBL" id="PDLM01000006">
    <property type="protein sequence ID" value="RDW75550.1"/>
    <property type="molecule type" value="Genomic_DNA"/>
</dbReference>
<feature type="transmembrane region" description="Helical" evidence="2">
    <location>
        <begin position="42"/>
        <end position="62"/>
    </location>
</feature>
<dbReference type="GO" id="GO:0043386">
    <property type="term" value="P:mycotoxin biosynthetic process"/>
    <property type="evidence" value="ECO:0007669"/>
    <property type="project" value="InterPro"/>
</dbReference>
<organism evidence="3 4">
    <name type="scientific">Coleophoma cylindrospora</name>
    <dbReference type="NCBI Taxonomy" id="1849047"/>
    <lineage>
        <taxon>Eukaryota</taxon>
        <taxon>Fungi</taxon>
        <taxon>Dikarya</taxon>
        <taxon>Ascomycota</taxon>
        <taxon>Pezizomycotina</taxon>
        <taxon>Leotiomycetes</taxon>
        <taxon>Helotiales</taxon>
        <taxon>Dermateaceae</taxon>
        <taxon>Coleophoma</taxon>
    </lineage>
</organism>
<dbReference type="Proteomes" id="UP000256645">
    <property type="component" value="Unassembled WGS sequence"/>
</dbReference>
<keyword evidence="2" id="KW-0812">Transmembrane</keyword>
<proteinExistence type="inferred from homology"/>
<sequence>MDEPESVEEQVPFLTGEIRCSVETQEKLQPNGRYNIFQRKSYITHAILFTLNIVFFVTNLVFHPWRSRFSKQADLYEPSGAPIAVENLRWDLSLNSKTSFTSMDRDVADAAWDSISMGFAQGWVRLNHDKIKQMNEDDSVEFIDGSGSYYGIDVFHQLHCLDYLRKKMFLYNPLYSDTNIDEEILEKYHLRMALTSLYHRCTSD</sequence>
<keyword evidence="2" id="KW-0472">Membrane</keyword>
<dbReference type="Pfam" id="PF11807">
    <property type="entry name" value="UstYa"/>
    <property type="match status" value="1"/>
</dbReference>
<dbReference type="PANTHER" id="PTHR33365:SF6">
    <property type="entry name" value="OXIDASE USTYA"/>
    <property type="match status" value="1"/>
</dbReference>
<protein>
    <submittedName>
        <fullName evidence="3">Uncharacterized protein</fullName>
    </submittedName>
</protein>
<comment type="similarity">
    <text evidence="1">Belongs to the ustYa family.</text>
</comment>
<dbReference type="OrthoDB" id="3687641at2759"/>
<evidence type="ECO:0000256" key="2">
    <source>
        <dbReference type="SAM" id="Phobius"/>
    </source>
</evidence>
<evidence type="ECO:0000313" key="4">
    <source>
        <dbReference type="Proteomes" id="UP000256645"/>
    </source>
</evidence>
<keyword evidence="2" id="KW-1133">Transmembrane helix</keyword>
<comment type="caution">
    <text evidence="3">The sequence shown here is derived from an EMBL/GenBank/DDBJ whole genome shotgun (WGS) entry which is preliminary data.</text>
</comment>
<reference evidence="3 4" key="1">
    <citation type="journal article" date="2018" name="IMA Fungus">
        <title>IMA Genome-F 9: Draft genome sequence of Annulohypoxylon stygium, Aspergillus mulundensis, Berkeleyomyces basicola (syn. Thielaviopsis basicola), Ceratocystis smalleyi, two Cercospora beticola strains, Coleophoma cylindrospora, Fusarium fracticaudum, Phialophora cf. hyalina, and Morchella septimelata.</title>
        <authorList>
            <person name="Wingfield B.D."/>
            <person name="Bills G.F."/>
            <person name="Dong Y."/>
            <person name="Huang W."/>
            <person name="Nel W.J."/>
            <person name="Swalarsk-Parry B.S."/>
            <person name="Vaghefi N."/>
            <person name="Wilken P.M."/>
            <person name="An Z."/>
            <person name="de Beer Z.W."/>
            <person name="De Vos L."/>
            <person name="Chen L."/>
            <person name="Duong T.A."/>
            <person name="Gao Y."/>
            <person name="Hammerbacher A."/>
            <person name="Kikkert J.R."/>
            <person name="Li Y."/>
            <person name="Li H."/>
            <person name="Li K."/>
            <person name="Li Q."/>
            <person name="Liu X."/>
            <person name="Ma X."/>
            <person name="Naidoo K."/>
            <person name="Pethybridge S.J."/>
            <person name="Sun J."/>
            <person name="Steenkamp E.T."/>
            <person name="van der Nest M.A."/>
            <person name="van Wyk S."/>
            <person name="Wingfield M.J."/>
            <person name="Xiong C."/>
            <person name="Yue Q."/>
            <person name="Zhang X."/>
        </authorList>
    </citation>
    <scope>NUCLEOTIDE SEQUENCE [LARGE SCALE GENOMIC DNA]</scope>
    <source>
        <strain evidence="3 4">BP6252</strain>
    </source>
</reference>
<keyword evidence="4" id="KW-1185">Reference proteome</keyword>
<gene>
    <name evidence="3" type="ORF">BP6252_06692</name>
</gene>
<dbReference type="PANTHER" id="PTHR33365">
    <property type="entry name" value="YALI0B05434P"/>
    <property type="match status" value="1"/>
</dbReference>